<dbReference type="PATRIC" id="fig|43658.6.peg.5994"/>
<gene>
    <name evidence="1" type="ORF">AC626_08460</name>
</gene>
<accession>A0A0L0ETI6</accession>
<dbReference type="EMBL" id="LFZX01000048">
    <property type="protein sequence ID" value="KNC67802.1"/>
    <property type="molecule type" value="Genomic_DNA"/>
</dbReference>
<name>A0A0L0ETI6_9GAMM</name>
<reference evidence="2" key="1">
    <citation type="submission" date="2015-07" db="EMBL/GenBank/DDBJ databases">
        <title>Draft genome sequence of a Pseudoalteromonas rubra strain, OCN096, isolated from Kaneohe Bay, Oahu, Hawaii.</title>
        <authorList>
            <person name="Beurmann S."/>
            <person name="Ushijima B."/>
            <person name="Belcaid M."/>
            <person name="Callahan S.M."/>
            <person name="Aeby G.S."/>
        </authorList>
    </citation>
    <scope>NUCLEOTIDE SEQUENCE [LARGE SCALE GENOMIC DNA]</scope>
    <source>
        <strain evidence="2">OCN096</strain>
    </source>
</reference>
<comment type="caution">
    <text evidence="1">The sequence shown here is derived from an EMBL/GenBank/DDBJ whole genome shotgun (WGS) entry which is preliminary data.</text>
</comment>
<dbReference type="AlphaFoldDB" id="A0A0L0ETI6"/>
<proteinExistence type="predicted"/>
<dbReference type="Proteomes" id="UP000036850">
    <property type="component" value="Unassembled WGS sequence"/>
</dbReference>
<protein>
    <submittedName>
        <fullName evidence="1">Uncharacterized protein</fullName>
    </submittedName>
</protein>
<evidence type="ECO:0000313" key="1">
    <source>
        <dbReference type="EMBL" id="KNC67802.1"/>
    </source>
</evidence>
<evidence type="ECO:0000313" key="2">
    <source>
        <dbReference type="Proteomes" id="UP000036850"/>
    </source>
</evidence>
<organism evidence="1 2">
    <name type="scientific">Pseudoalteromonas rubra</name>
    <dbReference type="NCBI Taxonomy" id="43658"/>
    <lineage>
        <taxon>Bacteria</taxon>
        <taxon>Pseudomonadati</taxon>
        <taxon>Pseudomonadota</taxon>
        <taxon>Gammaproteobacteria</taxon>
        <taxon>Alteromonadales</taxon>
        <taxon>Pseudoalteromonadaceae</taxon>
        <taxon>Pseudoalteromonas</taxon>
    </lineage>
</organism>
<sequence length="157" mass="17972">MVIVYNKRLKNGRKTLGLCSFFVNFSQAFSTSEVGVMFQGASLRKLQLILLFIFPLNISAMDCDKRTTEYIELRTKAYDDVKLPYKKCVSSIKEAIYWKAVAYCVSDATANSRTECEKLVEDGHYPKESVDISYCKSLEATFEEFEALLRSRKKKLG</sequence>